<protein>
    <submittedName>
        <fullName evidence="2">Haloacid dehalogenase, type II</fullName>
    </submittedName>
</protein>
<dbReference type="PRINTS" id="PR00413">
    <property type="entry name" value="HADHALOGNASE"/>
</dbReference>
<keyword evidence="1" id="KW-0378">Hydrolase</keyword>
<evidence type="ECO:0000313" key="2">
    <source>
        <dbReference type="EMBL" id="OGG05489.1"/>
    </source>
</evidence>
<dbReference type="PANTHER" id="PTHR43316:SF9">
    <property type="entry name" value="ACID DEHALOGENASE, PUTATIVE (AFU_ORTHOLOGUE AFUA_6G14460)-RELATED"/>
    <property type="match status" value="1"/>
</dbReference>
<dbReference type="AlphaFoldDB" id="A0A1F5YZ70"/>
<name>A0A1F5YZ70_9BACT</name>
<dbReference type="Proteomes" id="UP000177354">
    <property type="component" value="Unassembled WGS sequence"/>
</dbReference>
<dbReference type="InterPro" id="IPR006328">
    <property type="entry name" value="2-HAD"/>
</dbReference>
<dbReference type="NCBIfam" id="TIGR01428">
    <property type="entry name" value="HAD_type_II"/>
    <property type="match status" value="1"/>
</dbReference>
<dbReference type="SFLD" id="SFLDG01129">
    <property type="entry name" value="C1.5:_HAD__Beta-PGM__Phosphata"/>
    <property type="match status" value="1"/>
</dbReference>
<dbReference type="Gene3D" id="1.10.150.750">
    <property type="match status" value="1"/>
</dbReference>
<comment type="caution">
    <text evidence="2">The sequence shown here is derived from an EMBL/GenBank/DDBJ whole genome shotgun (WGS) entry which is preliminary data.</text>
</comment>
<dbReference type="Pfam" id="PF00702">
    <property type="entry name" value="Hydrolase"/>
    <property type="match status" value="1"/>
</dbReference>
<dbReference type="InterPro" id="IPR006439">
    <property type="entry name" value="HAD-SF_hydro_IA"/>
</dbReference>
<dbReference type="InterPro" id="IPR036412">
    <property type="entry name" value="HAD-like_sf"/>
</dbReference>
<gene>
    <name evidence="2" type="ORF">A2777_04410</name>
</gene>
<dbReference type="InterPro" id="IPR023214">
    <property type="entry name" value="HAD_sf"/>
</dbReference>
<reference evidence="2 3" key="1">
    <citation type="journal article" date="2016" name="Nat. Commun.">
        <title>Thousands of microbial genomes shed light on interconnected biogeochemical processes in an aquifer system.</title>
        <authorList>
            <person name="Anantharaman K."/>
            <person name="Brown C.T."/>
            <person name="Hug L.A."/>
            <person name="Sharon I."/>
            <person name="Castelle C.J."/>
            <person name="Probst A.J."/>
            <person name="Thomas B.C."/>
            <person name="Singh A."/>
            <person name="Wilkins M.J."/>
            <person name="Karaoz U."/>
            <person name="Brodie E.L."/>
            <person name="Williams K.H."/>
            <person name="Hubbard S.S."/>
            <person name="Banfield J.F."/>
        </authorList>
    </citation>
    <scope>NUCLEOTIDE SEQUENCE [LARGE SCALE GENOMIC DNA]</scope>
</reference>
<dbReference type="Gene3D" id="3.40.50.1000">
    <property type="entry name" value="HAD superfamily/HAD-like"/>
    <property type="match status" value="1"/>
</dbReference>
<dbReference type="GO" id="GO:0019120">
    <property type="term" value="F:hydrolase activity, acting on acid halide bonds, in C-halide compounds"/>
    <property type="evidence" value="ECO:0007669"/>
    <property type="project" value="InterPro"/>
</dbReference>
<evidence type="ECO:0000313" key="3">
    <source>
        <dbReference type="Proteomes" id="UP000177354"/>
    </source>
</evidence>
<dbReference type="SUPFAM" id="SSF56784">
    <property type="entry name" value="HAD-like"/>
    <property type="match status" value="1"/>
</dbReference>
<dbReference type="EMBL" id="MFJF01000032">
    <property type="protein sequence ID" value="OGG05489.1"/>
    <property type="molecule type" value="Genomic_DNA"/>
</dbReference>
<sequence>MAYTSVENVLYTFRMQLLINKKILTFDCYGTLIDWDSGIQAFLKMELSDFSLEQIEELRKKWEEIQFSLILGPYIPYEDLLQESFQKTFATFGYANKKNLGKKLVKKITAWKPFPDDHTILSELQKRYQLAIISNGPQAILKKNALAMNIHFDKILSAEQIQAYKPSYRIFHYALDALGRPKNEILHIAAGYKYDILPTNALGITNVWINRKREPLPTTITPDYEVFDLFGLKQLLQG</sequence>
<dbReference type="NCBIfam" id="TIGR01493">
    <property type="entry name" value="HAD-SF-IA-v2"/>
    <property type="match status" value="1"/>
</dbReference>
<organism evidence="2 3">
    <name type="scientific">Candidatus Gottesmanbacteria bacterium RIFCSPHIGHO2_01_FULL_40_15</name>
    <dbReference type="NCBI Taxonomy" id="1798376"/>
    <lineage>
        <taxon>Bacteria</taxon>
        <taxon>Candidatus Gottesmaniibacteriota</taxon>
    </lineage>
</organism>
<dbReference type="PANTHER" id="PTHR43316">
    <property type="entry name" value="HYDROLASE, HALOACID DELAHOGENASE-RELATED"/>
    <property type="match status" value="1"/>
</dbReference>
<dbReference type="SFLD" id="SFLDS00003">
    <property type="entry name" value="Haloacid_Dehalogenase"/>
    <property type="match status" value="1"/>
</dbReference>
<proteinExistence type="predicted"/>
<accession>A0A1F5YZ70</accession>
<dbReference type="InterPro" id="IPR051540">
    <property type="entry name" value="S-2-haloacid_dehalogenase"/>
</dbReference>
<evidence type="ECO:0000256" key="1">
    <source>
        <dbReference type="ARBA" id="ARBA00022801"/>
    </source>
</evidence>